<dbReference type="Proteomes" id="UP001209737">
    <property type="component" value="Unassembled WGS sequence"/>
</dbReference>
<proteinExistence type="predicted"/>
<gene>
    <name evidence="1" type="ORF">ND812_12640</name>
</gene>
<accession>A0ABT3LZ01</accession>
<keyword evidence="2" id="KW-1185">Reference proteome</keyword>
<protein>
    <recommendedName>
        <fullName evidence="3">Nucleotide-diphospho-sugar transferase</fullName>
    </recommendedName>
</protein>
<dbReference type="SUPFAM" id="SSF53448">
    <property type="entry name" value="Nucleotide-diphospho-sugar transferases"/>
    <property type="match status" value="1"/>
</dbReference>
<dbReference type="InterPro" id="IPR029044">
    <property type="entry name" value="Nucleotide-diphossugar_trans"/>
</dbReference>
<name>A0ABT3LZ01_9LEPT</name>
<dbReference type="EMBL" id="JAMQPV010000001">
    <property type="protein sequence ID" value="MCW7462938.1"/>
    <property type="molecule type" value="Genomic_DNA"/>
</dbReference>
<evidence type="ECO:0000313" key="2">
    <source>
        <dbReference type="Proteomes" id="UP001209737"/>
    </source>
</evidence>
<organism evidence="1 2">
    <name type="scientific">Leptospira limi</name>
    <dbReference type="NCBI Taxonomy" id="2950023"/>
    <lineage>
        <taxon>Bacteria</taxon>
        <taxon>Pseudomonadati</taxon>
        <taxon>Spirochaetota</taxon>
        <taxon>Spirochaetia</taxon>
        <taxon>Leptospirales</taxon>
        <taxon>Leptospiraceae</taxon>
        <taxon>Leptospira</taxon>
    </lineage>
</organism>
<evidence type="ECO:0000313" key="1">
    <source>
        <dbReference type="EMBL" id="MCW7462938.1"/>
    </source>
</evidence>
<dbReference type="RefSeq" id="WP_265375722.1">
    <property type="nucleotide sequence ID" value="NZ_JAMQPV010000001.1"/>
</dbReference>
<comment type="caution">
    <text evidence="1">The sequence shown here is derived from an EMBL/GenBank/DDBJ whole genome shotgun (WGS) entry which is preliminary data.</text>
</comment>
<sequence length="315" mass="37100">MSVPVLLIAFNRPDLAEKTLMRMIEANPSKIYFAVDGARIDKPEELAKVKQVRNLTSLIPTSIPYEVRFSDTNHGCREGVSSAITWFFSKEESGIILEDDCFPDLSFFPFCEELLIKYKDDHQIGMISGDNFFRNKIHLKDSYFYSTYFHIWGWATWRRAWNGYQSTGIQHEELYSVLSKKFFFKRQILKWYNWINGSSSGKVDTWDHQWTFHNWKENRISIMPNVNLISNIGFRSDGTHTIDENSQLANLDLDSIPFPLVHPKKRKLKFLYHIFVEVNYYPNKIYQLVFNLILNYLEFKSSLLILINGNKGEKF</sequence>
<reference evidence="1 2" key="1">
    <citation type="submission" date="2022-06" db="EMBL/GenBank/DDBJ databases">
        <title>Leptospira isolates from biofilms formed at urban environments.</title>
        <authorList>
            <person name="Ribeiro P.S."/>
            <person name="Sousa T."/>
            <person name="Carvalho N."/>
            <person name="Aburjaile F."/>
            <person name="Neves F."/>
            <person name="Oliveira D."/>
            <person name="Blanco L."/>
            <person name="Lima J."/>
            <person name="Costa F."/>
            <person name="Brenig B."/>
            <person name="Soares S."/>
            <person name="Ramos R."/>
            <person name="Goes-Neto A."/>
            <person name="Matiuzzi M."/>
            <person name="Azevedo V."/>
            <person name="Ristow P."/>
        </authorList>
    </citation>
    <scope>NUCLEOTIDE SEQUENCE [LARGE SCALE GENOMIC DNA]</scope>
    <source>
        <strain evidence="1 2">VSF25</strain>
    </source>
</reference>
<evidence type="ECO:0008006" key="3">
    <source>
        <dbReference type="Google" id="ProtNLM"/>
    </source>
</evidence>
<dbReference type="Gene3D" id="3.90.550.10">
    <property type="entry name" value="Spore Coat Polysaccharide Biosynthesis Protein SpsA, Chain A"/>
    <property type="match status" value="1"/>
</dbReference>